<keyword evidence="2 6" id="KW-0862">Zinc</keyword>
<comment type="subcellular location">
    <subcellularLocation>
        <location evidence="6">Cytoplasm</location>
    </subcellularLocation>
</comment>
<keyword evidence="5 6" id="KW-0676">Redox-active center</keyword>
<keyword evidence="3 6" id="KW-1015">Disulfide bond</keyword>
<dbReference type="Gene3D" id="3.90.1280.10">
    <property type="entry name" value="HSP33 redox switch-like"/>
    <property type="match status" value="1"/>
</dbReference>
<comment type="function">
    <text evidence="6">Redox regulated molecular chaperone. Protects both thermally unfolding and oxidatively damaged proteins from irreversible aggregation. Plays an important role in the bacterial defense system toward oxidative stress.</text>
</comment>
<dbReference type="PIRSF" id="PIRSF005261">
    <property type="entry name" value="Heat_shock_Hsp33"/>
    <property type="match status" value="1"/>
</dbReference>
<comment type="similarity">
    <text evidence="6">Belongs to the HSP33 family.</text>
</comment>
<proteinExistence type="inferred from homology"/>
<evidence type="ECO:0000313" key="7">
    <source>
        <dbReference type="EMBL" id="TDR71444.1"/>
    </source>
</evidence>
<dbReference type="InterPro" id="IPR023212">
    <property type="entry name" value="Hsp33_helix_hairpin_bin_dom_sf"/>
</dbReference>
<keyword evidence="8" id="KW-1185">Reference proteome</keyword>
<dbReference type="AlphaFoldDB" id="A0A4R7AWN6"/>
<organism evidence="7 8">
    <name type="scientific">Paludibacterium purpuratum</name>
    <dbReference type="NCBI Taxonomy" id="1144873"/>
    <lineage>
        <taxon>Bacteria</taxon>
        <taxon>Pseudomonadati</taxon>
        <taxon>Pseudomonadota</taxon>
        <taxon>Betaproteobacteria</taxon>
        <taxon>Neisseriales</taxon>
        <taxon>Chromobacteriaceae</taxon>
        <taxon>Paludibacterium</taxon>
    </lineage>
</organism>
<comment type="PTM">
    <text evidence="6">Under oxidizing conditions two disulfide bonds are formed involving the reactive cysteines. Under reducing conditions zinc is bound to the reactive cysteines and the protein is inactive.</text>
</comment>
<dbReference type="Proteomes" id="UP000295611">
    <property type="component" value="Unassembled WGS sequence"/>
</dbReference>
<comment type="caution">
    <text evidence="7">The sequence shown here is derived from an EMBL/GenBank/DDBJ whole genome shotgun (WGS) entry which is preliminary data.</text>
</comment>
<evidence type="ECO:0000256" key="5">
    <source>
        <dbReference type="ARBA" id="ARBA00023284"/>
    </source>
</evidence>
<dbReference type="RefSeq" id="WP_133683921.1">
    <property type="nucleotide sequence ID" value="NZ_SNZP01000019.1"/>
</dbReference>
<evidence type="ECO:0000256" key="6">
    <source>
        <dbReference type="HAMAP-Rule" id="MF_00117"/>
    </source>
</evidence>
<evidence type="ECO:0000256" key="2">
    <source>
        <dbReference type="ARBA" id="ARBA00022833"/>
    </source>
</evidence>
<dbReference type="OrthoDB" id="9793753at2"/>
<dbReference type="GO" id="GO:0042026">
    <property type="term" value="P:protein refolding"/>
    <property type="evidence" value="ECO:0007669"/>
    <property type="project" value="TreeGrafter"/>
</dbReference>
<evidence type="ECO:0000256" key="1">
    <source>
        <dbReference type="ARBA" id="ARBA00022490"/>
    </source>
</evidence>
<dbReference type="SUPFAM" id="SSF118352">
    <property type="entry name" value="HSP33 redox switch-like"/>
    <property type="match status" value="1"/>
</dbReference>
<dbReference type="PANTHER" id="PTHR30111:SF1">
    <property type="entry name" value="33 KDA CHAPERONIN"/>
    <property type="match status" value="1"/>
</dbReference>
<dbReference type="SUPFAM" id="SSF64397">
    <property type="entry name" value="Hsp33 domain"/>
    <property type="match status" value="1"/>
</dbReference>
<evidence type="ECO:0000313" key="8">
    <source>
        <dbReference type="Proteomes" id="UP000295611"/>
    </source>
</evidence>
<keyword evidence="1 6" id="KW-0963">Cytoplasm</keyword>
<dbReference type="GO" id="GO:0005737">
    <property type="term" value="C:cytoplasm"/>
    <property type="evidence" value="ECO:0007669"/>
    <property type="project" value="UniProtKB-SubCell"/>
</dbReference>
<dbReference type="Gene3D" id="3.55.30.10">
    <property type="entry name" value="Hsp33 domain"/>
    <property type="match status" value="1"/>
</dbReference>
<protein>
    <recommendedName>
        <fullName evidence="6">33 kDa chaperonin</fullName>
    </recommendedName>
    <alternativeName>
        <fullName evidence="6">Heat shock protein 33 homolog</fullName>
        <shortName evidence="6">HSP33</shortName>
    </alternativeName>
</protein>
<dbReference type="CDD" id="cd00498">
    <property type="entry name" value="Hsp33"/>
    <property type="match status" value="1"/>
</dbReference>
<dbReference type="InterPro" id="IPR016154">
    <property type="entry name" value="Heat_shock_Hsp33_C"/>
</dbReference>
<dbReference type="PANTHER" id="PTHR30111">
    <property type="entry name" value="33 KDA CHAPERONIN"/>
    <property type="match status" value="1"/>
</dbReference>
<name>A0A4R7AWN6_9NEIS</name>
<dbReference type="InterPro" id="IPR016153">
    <property type="entry name" value="Heat_shock_Hsp33_N"/>
</dbReference>
<dbReference type="EMBL" id="SNZP01000019">
    <property type="protein sequence ID" value="TDR71444.1"/>
    <property type="molecule type" value="Genomic_DNA"/>
</dbReference>
<dbReference type="HAMAP" id="MF_00117">
    <property type="entry name" value="HslO"/>
    <property type="match status" value="1"/>
</dbReference>
<gene>
    <name evidence="6" type="primary">hslO</name>
    <name evidence="7" type="ORF">DFP86_11926</name>
</gene>
<feature type="disulfide bond" description="Redox-active" evidence="6">
    <location>
        <begin position="261"/>
        <end position="264"/>
    </location>
</feature>
<feature type="disulfide bond" description="Redox-active" evidence="6">
    <location>
        <begin position="228"/>
        <end position="230"/>
    </location>
</feature>
<sequence length="292" mass="32497">MSHTDCLQRFLFDESPVRGALVSLDDTWRQVLSRHGYPAPVRQVLGEMMAAAALLGANLKFDGTLVLQMHGTGALRLAVVEYTHERTLRATAKWDGTPLSVSLPELLGSGGRFVLTLEPKVDKSQTWQGIVALEGESVGAMLENYMRQSEQLDTRLILTADGNRAGGMLLQRLPDGHGDADGWTRARTLADTLKAEELLTLAPLDILHRLYHEETVRVFEAERLAFACTCSRERVSEMLKMVGAQEAASILHEQGSVEIGCDFCNQRYVFDEDEVNEIFQMNVMDAAREPRH</sequence>
<dbReference type="InterPro" id="IPR000397">
    <property type="entry name" value="Heat_shock_Hsp33"/>
</dbReference>
<dbReference type="NCBIfam" id="NF001033">
    <property type="entry name" value="PRK00114.1"/>
    <property type="match status" value="1"/>
</dbReference>
<keyword evidence="4 6" id="KW-0143">Chaperone</keyword>
<dbReference type="GO" id="GO:0051082">
    <property type="term" value="F:unfolded protein binding"/>
    <property type="evidence" value="ECO:0007669"/>
    <property type="project" value="UniProtKB-UniRule"/>
</dbReference>
<reference evidence="7 8" key="1">
    <citation type="submission" date="2019-03" db="EMBL/GenBank/DDBJ databases">
        <title>Genomic Encyclopedia of Type Strains, Phase III (KMG-III): the genomes of soil and plant-associated and newly described type strains.</title>
        <authorList>
            <person name="Whitman W."/>
        </authorList>
    </citation>
    <scope>NUCLEOTIDE SEQUENCE [LARGE SCALE GENOMIC DNA]</scope>
    <source>
        <strain evidence="7 8">CECT 8976</strain>
    </source>
</reference>
<evidence type="ECO:0000256" key="4">
    <source>
        <dbReference type="ARBA" id="ARBA00023186"/>
    </source>
</evidence>
<dbReference type="Gene3D" id="1.10.287.480">
    <property type="entry name" value="helix hairpin bin"/>
    <property type="match status" value="1"/>
</dbReference>
<evidence type="ECO:0000256" key="3">
    <source>
        <dbReference type="ARBA" id="ARBA00023157"/>
    </source>
</evidence>
<dbReference type="GO" id="GO:0044183">
    <property type="term" value="F:protein folding chaperone"/>
    <property type="evidence" value="ECO:0007669"/>
    <property type="project" value="TreeGrafter"/>
</dbReference>
<dbReference type="Pfam" id="PF01430">
    <property type="entry name" value="HSP33"/>
    <property type="match status" value="1"/>
</dbReference>
<accession>A0A4R7AWN6</accession>